<proteinExistence type="predicted"/>
<protein>
    <submittedName>
        <fullName evidence="1">Uncharacterized protein</fullName>
    </submittedName>
</protein>
<organism evidence="1">
    <name type="scientific">Xanthomonas hortorum pv. gardneri</name>
    <dbReference type="NCBI Taxonomy" id="2754056"/>
    <lineage>
        <taxon>Bacteria</taxon>
        <taxon>Pseudomonadati</taxon>
        <taxon>Pseudomonadota</taxon>
        <taxon>Gammaproteobacteria</taxon>
        <taxon>Lysobacterales</taxon>
        <taxon>Lysobacteraceae</taxon>
        <taxon>Xanthomonas</taxon>
    </lineage>
</organism>
<dbReference type="EMBL" id="LR828253">
    <property type="protein sequence ID" value="CAD0298191.1"/>
    <property type="molecule type" value="Genomic_DNA"/>
</dbReference>
<dbReference type="EMBL" id="LR828253">
    <property type="protein sequence ID" value="CAD0298196.1"/>
    <property type="molecule type" value="Genomic_DNA"/>
</dbReference>
<accession>A0A6V7B7D4</accession>
<reference evidence="1" key="1">
    <citation type="submission" date="2020-07" db="EMBL/GenBank/DDBJ databases">
        <authorList>
            <person name="Pothier F. J."/>
        </authorList>
    </citation>
    <scope>NUCLEOTIDE SEQUENCE</scope>
    <source>
        <strain evidence="1">CFBP 8129</strain>
    </source>
</reference>
<dbReference type="AlphaFoldDB" id="A0A6V7B7D4"/>
<evidence type="ECO:0000313" key="1">
    <source>
        <dbReference type="EMBL" id="CAD0298196.1"/>
    </source>
</evidence>
<sequence>MRACPVWHVKAAMRTRCSRWLIDARFTPRWVMEDCTPASTQAAQKALYWRR</sequence>
<name>A0A6V7B7D4_9XANT</name>
<gene>
    <name evidence="1" type="ORF">CFBP8129_00450</name>
</gene>